<keyword evidence="1" id="KW-1133">Transmembrane helix</keyword>
<dbReference type="Pfam" id="PF13231">
    <property type="entry name" value="PMT_2"/>
    <property type="match status" value="1"/>
</dbReference>
<evidence type="ECO:0000313" key="3">
    <source>
        <dbReference type="EMBL" id="KKQ84409.1"/>
    </source>
</evidence>
<feature type="transmembrane region" description="Helical" evidence="1">
    <location>
        <begin position="341"/>
        <end position="362"/>
    </location>
</feature>
<keyword evidence="1" id="KW-0472">Membrane</keyword>
<feature type="transmembrane region" description="Helical" evidence="1">
    <location>
        <begin position="300"/>
        <end position="321"/>
    </location>
</feature>
<keyword evidence="1" id="KW-0812">Transmembrane</keyword>
<dbReference type="STRING" id="1618570.UT08_C0018G0015"/>
<feature type="transmembrane region" description="Helical" evidence="1">
    <location>
        <begin position="181"/>
        <end position="196"/>
    </location>
</feature>
<dbReference type="EMBL" id="LBVL01000018">
    <property type="protein sequence ID" value="KKQ84409.1"/>
    <property type="molecule type" value="Genomic_DNA"/>
</dbReference>
<feature type="transmembrane region" description="Helical" evidence="1">
    <location>
        <begin position="85"/>
        <end position="109"/>
    </location>
</feature>
<dbReference type="InterPro" id="IPR038731">
    <property type="entry name" value="RgtA/B/C-like"/>
</dbReference>
<reference evidence="3 4" key="1">
    <citation type="journal article" date="2015" name="Nature">
        <title>rRNA introns, odd ribosomes, and small enigmatic genomes across a large radiation of phyla.</title>
        <authorList>
            <person name="Brown C.T."/>
            <person name="Hug L.A."/>
            <person name="Thomas B.C."/>
            <person name="Sharon I."/>
            <person name="Castelle C.J."/>
            <person name="Singh A."/>
            <person name="Wilkins M.J."/>
            <person name="Williams K.H."/>
            <person name="Banfield J.F."/>
        </authorList>
    </citation>
    <scope>NUCLEOTIDE SEQUENCE [LARGE SCALE GENOMIC DNA]</scope>
</reference>
<protein>
    <recommendedName>
        <fullName evidence="2">Glycosyltransferase RgtA/B/C/D-like domain-containing protein</fullName>
    </recommendedName>
</protein>
<dbReference type="Proteomes" id="UP000034081">
    <property type="component" value="Unassembled WGS sequence"/>
</dbReference>
<feature type="transmembrane region" description="Helical" evidence="1">
    <location>
        <begin position="121"/>
        <end position="142"/>
    </location>
</feature>
<gene>
    <name evidence="3" type="ORF">UT08_C0018G0015</name>
</gene>
<feature type="transmembrane region" description="Helical" evidence="1">
    <location>
        <begin position="202"/>
        <end position="226"/>
    </location>
</feature>
<comment type="caution">
    <text evidence="3">The sequence shown here is derived from an EMBL/GenBank/DDBJ whole genome shotgun (WGS) entry which is preliminary data.</text>
</comment>
<dbReference type="AlphaFoldDB" id="A0A0G0NES5"/>
<name>A0A0G0NES5_9BACT</name>
<sequence length="422" mass="48429">MDRYLSNKIIFPLIFLFSLTVFLAHTLFTKTAVFSDGRFYYSITRSLIKDKDIKFSNEFENLGVTPTYTHSGYVWNKYPPGAPFFWMPLFFITDGFLYLINSVGTLGTWGWLTLDTLGYGIAYQISVAISSILLGVLGLYLVYQVLKDHFSEKVSLLTTIMLFITTNLLFYIAVEPISSHAVSFFVSSLFVYYFLRHQNDKYYYLILGIIGGIAGLVRTQDSLILITPILQIPFKFRKTIKLMATGYWLLVTGFFIGFLPQIIFWKKLFNTFWYSPYLEEGFNFIKPQVLHVLFNNQNGLLTITPSIGIAFLGLIIIFLSIPKSFKSLEFRISGNKWLPNISHYALLYFVVQLCLISSWSGFYQGGSYSIRMMVTTYPLLAFGLAQTIELVTKKIKLNKVYIIVGAVTLLNIILIIRYLISF</sequence>
<feature type="transmembrane region" description="Helical" evidence="1">
    <location>
        <begin position="400"/>
        <end position="420"/>
    </location>
</feature>
<evidence type="ECO:0000256" key="1">
    <source>
        <dbReference type="SAM" id="Phobius"/>
    </source>
</evidence>
<evidence type="ECO:0000259" key="2">
    <source>
        <dbReference type="Pfam" id="PF13231"/>
    </source>
</evidence>
<accession>A0A0G0NES5</accession>
<feature type="transmembrane region" description="Helical" evidence="1">
    <location>
        <begin position="154"/>
        <end position="174"/>
    </location>
</feature>
<evidence type="ECO:0000313" key="4">
    <source>
        <dbReference type="Proteomes" id="UP000034081"/>
    </source>
</evidence>
<feature type="domain" description="Glycosyltransferase RgtA/B/C/D-like" evidence="2">
    <location>
        <begin position="125"/>
        <end position="263"/>
    </location>
</feature>
<feature type="transmembrane region" description="Helical" evidence="1">
    <location>
        <begin position="247"/>
        <end position="265"/>
    </location>
</feature>
<proteinExistence type="predicted"/>
<organism evidence="3 4">
    <name type="scientific">Candidatus Woesebacteria bacterium GW2011_GWB1_38_8</name>
    <dbReference type="NCBI Taxonomy" id="1618570"/>
    <lineage>
        <taxon>Bacteria</taxon>
        <taxon>Candidatus Woeseibacteriota</taxon>
    </lineage>
</organism>
<feature type="transmembrane region" description="Helical" evidence="1">
    <location>
        <begin position="9"/>
        <end position="28"/>
    </location>
</feature>